<evidence type="ECO:0000256" key="11">
    <source>
        <dbReference type="PROSITE-ProRule" id="PRU00284"/>
    </source>
</evidence>
<dbReference type="GO" id="GO:0007165">
    <property type="term" value="P:signal transduction"/>
    <property type="evidence" value="ECO:0007669"/>
    <property type="project" value="UniProtKB-KW"/>
</dbReference>
<keyword evidence="8 13" id="KW-0472">Membrane</keyword>
<dbReference type="Pfam" id="PF00015">
    <property type="entry name" value="MCPsignal"/>
    <property type="match status" value="1"/>
</dbReference>
<dbReference type="Pfam" id="PF00672">
    <property type="entry name" value="HAMP"/>
    <property type="match status" value="1"/>
</dbReference>
<evidence type="ECO:0000256" key="5">
    <source>
        <dbReference type="ARBA" id="ARBA00022519"/>
    </source>
</evidence>
<keyword evidence="17" id="KW-1185">Reference proteome</keyword>
<keyword evidence="7 13" id="KW-1133">Transmembrane helix</keyword>
<evidence type="ECO:0000313" key="16">
    <source>
        <dbReference type="EMBL" id="OZI47904.1"/>
    </source>
</evidence>
<dbReference type="GO" id="GO:0004888">
    <property type="term" value="F:transmembrane signaling receptor activity"/>
    <property type="evidence" value="ECO:0007669"/>
    <property type="project" value="InterPro"/>
</dbReference>
<protein>
    <submittedName>
        <fullName evidence="16">Methyl-accepting chemotaxis protein</fullName>
    </submittedName>
</protein>
<evidence type="ECO:0000313" key="17">
    <source>
        <dbReference type="Proteomes" id="UP000216913"/>
    </source>
</evidence>
<keyword evidence="5" id="KW-0997">Cell inner membrane</keyword>
<dbReference type="InterPro" id="IPR051310">
    <property type="entry name" value="MCP_chemotaxis"/>
</dbReference>
<accession>A0A261TE32</accession>
<dbReference type="SMART" id="SM00304">
    <property type="entry name" value="HAMP"/>
    <property type="match status" value="1"/>
</dbReference>
<dbReference type="PANTHER" id="PTHR43531">
    <property type="entry name" value="PROTEIN ICFG"/>
    <property type="match status" value="1"/>
</dbReference>
<dbReference type="AlphaFoldDB" id="A0A261TE32"/>
<dbReference type="InterPro" id="IPR004089">
    <property type="entry name" value="MCPsignal_dom"/>
</dbReference>
<evidence type="ECO:0000256" key="3">
    <source>
        <dbReference type="ARBA" id="ARBA00022481"/>
    </source>
</evidence>
<evidence type="ECO:0000259" key="15">
    <source>
        <dbReference type="PROSITE" id="PS50885"/>
    </source>
</evidence>
<dbReference type="PROSITE" id="PS50885">
    <property type="entry name" value="HAMP"/>
    <property type="match status" value="1"/>
</dbReference>
<feature type="domain" description="Methyl-accepting transducer" evidence="14">
    <location>
        <begin position="273"/>
        <end position="502"/>
    </location>
</feature>
<dbReference type="CDD" id="cd06225">
    <property type="entry name" value="HAMP"/>
    <property type="match status" value="1"/>
</dbReference>
<evidence type="ECO:0000256" key="7">
    <source>
        <dbReference type="ARBA" id="ARBA00022989"/>
    </source>
</evidence>
<evidence type="ECO:0000256" key="12">
    <source>
        <dbReference type="SAM" id="Coils"/>
    </source>
</evidence>
<evidence type="ECO:0000256" key="9">
    <source>
        <dbReference type="ARBA" id="ARBA00023224"/>
    </source>
</evidence>
<dbReference type="GO" id="GO:0006935">
    <property type="term" value="P:chemotaxis"/>
    <property type="evidence" value="ECO:0007669"/>
    <property type="project" value="UniProtKB-KW"/>
</dbReference>
<name>A0A261TE32_9BORD</name>
<dbReference type="CDD" id="cd11386">
    <property type="entry name" value="MCP_signal"/>
    <property type="match status" value="1"/>
</dbReference>
<evidence type="ECO:0000256" key="2">
    <source>
        <dbReference type="ARBA" id="ARBA00022475"/>
    </source>
</evidence>
<dbReference type="RefSeq" id="WP_094801687.1">
    <property type="nucleotide sequence ID" value="NZ_NEVP01000010.1"/>
</dbReference>
<organism evidence="16 17">
    <name type="scientific">Bordetella genomosp. 5</name>
    <dbReference type="NCBI Taxonomy" id="1395608"/>
    <lineage>
        <taxon>Bacteria</taxon>
        <taxon>Pseudomonadati</taxon>
        <taxon>Pseudomonadota</taxon>
        <taxon>Betaproteobacteria</taxon>
        <taxon>Burkholderiales</taxon>
        <taxon>Alcaligenaceae</taxon>
        <taxon>Bordetella</taxon>
    </lineage>
</organism>
<dbReference type="PANTHER" id="PTHR43531:SF7">
    <property type="entry name" value="AEROTAXIS RECEPTOR"/>
    <property type="match status" value="1"/>
</dbReference>
<evidence type="ECO:0000256" key="4">
    <source>
        <dbReference type="ARBA" id="ARBA00022500"/>
    </source>
</evidence>
<feature type="domain" description="HAMP" evidence="15">
    <location>
        <begin position="216"/>
        <end position="268"/>
    </location>
</feature>
<dbReference type="InterPro" id="IPR003660">
    <property type="entry name" value="HAMP_dom"/>
</dbReference>
<evidence type="ECO:0000259" key="14">
    <source>
        <dbReference type="PROSITE" id="PS50111"/>
    </source>
</evidence>
<dbReference type="Gene3D" id="1.10.287.950">
    <property type="entry name" value="Methyl-accepting chemotaxis protein"/>
    <property type="match status" value="1"/>
</dbReference>
<keyword evidence="2" id="KW-1003">Cell membrane</keyword>
<keyword evidence="6 13" id="KW-0812">Transmembrane</keyword>
<dbReference type="InterPro" id="IPR004090">
    <property type="entry name" value="Chemotax_Me-accpt_rcpt"/>
</dbReference>
<sequence>MRKNLRVATALSATLLLFVLIFALAAAGAIAVLQESRGHVEALGRGSIERAGDLNDTSSWLFRARALLTDAKTAMEGGMEEQRDEFLGRVDKLLGSAAESQKRLAANPETGAEGAPLFDAMLMAYTGLADQALVPMRDAISKWNGIEANRINDKVLPQAVQGYVQAVDAFQAHARAQGRAAVADAGTRLNHAIAAALALVVFVALAALVIRLAFRRAVLRPLSEAGRHFDHIADGDLTGTIQRRGENEIGVLFLAMRRMQDGLSKAVHAVRHGVEEIHGGAGEIAAGGSEMAMRTSRQAASLQEAAASMTQLAQNVHATASNAEQAREQARDATELARTGGRSVHEAVDTMGGIAASARRIGEIVGVVDSIAFQTNILALNAAVEAARAGEEGKGFAVVAAEVRSLAQRSAQAAREIKVLIDESGARVEAGVRQVGQAGQTIDDVVQAVERVTVIVEEISHAAGEQAGGIAAINNAVSDVDRATQENAAMAEETAAAAAALEGQAQALRQAVAVFRLMSEAGEADPTAEVIEMRPALRAVRDESAAQPAMTMLDFAPPARRAA</sequence>
<evidence type="ECO:0000256" key="13">
    <source>
        <dbReference type="SAM" id="Phobius"/>
    </source>
</evidence>
<gene>
    <name evidence="16" type="ORF">CAL25_16045</name>
</gene>
<evidence type="ECO:0000256" key="8">
    <source>
        <dbReference type="ARBA" id="ARBA00023136"/>
    </source>
</evidence>
<keyword evidence="12" id="KW-0175">Coiled coil</keyword>
<evidence type="ECO:0000256" key="10">
    <source>
        <dbReference type="ARBA" id="ARBA00029447"/>
    </source>
</evidence>
<dbReference type="EMBL" id="NEVP01000010">
    <property type="protein sequence ID" value="OZI47904.1"/>
    <property type="molecule type" value="Genomic_DNA"/>
</dbReference>
<dbReference type="FunFam" id="1.10.287.950:FF:000001">
    <property type="entry name" value="Methyl-accepting chemotaxis sensory transducer"/>
    <property type="match status" value="1"/>
</dbReference>
<dbReference type="OrthoDB" id="9806477at2"/>
<evidence type="ECO:0000256" key="1">
    <source>
        <dbReference type="ARBA" id="ARBA00004429"/>
    </source>
</evidence>
<dbReference type="PRINTS" id="PR00260">
    <property type="entry name" value="CHEMTRNSDUCR"/>
</dbReference>
<evidence type="ECO:0000256" key="6">
    <source>
        <dbReference type="ARBA" id="ARBA00022692"/>
    </source>
</evidence>
<dbReference type="InterPro" id="IPR003122">
    <property type="entry name" value="Tar_rcpt_lig-bd"/>
</dbReference>
<keyword evidence="4" id="KW-0145">Chemotaxis</keyword>
<keyword evidence="9 11" id="KW-0807">Transducer</keyword>
<comment type="caution">
    <text evidence="16">The sequence shown here is derived from an EMBL/GenBank/DDBJ whole genome shotgun (WGS) entry which is preliminary data.</text>
</comment>
<reference evidence="16 17" key="1">
    <citation type="submission" date="2017-05" db="EMBL/GenBank/DDBJ databases">
        <title>Complete and WGS of Bordetella genogroups.</title>
        <authorList>
            <person name="Spilker T."/>
            <person name="LiPuma J."/>
        </authorList>
    </citation>
    <scope>NUCLEOTIDE SEQUENCE [LARGE SCALE GENOMIC DNA]</scope>
    <source>
        <strain evidence="16 17">AU10456</strain>
    </source>
</reference>
<comment type="similarity">
    <text evidence="10">Belongs to the methyl-accepting chemotaxis (MCP) protein family.</text>
</comment>
<feature type="transmembrane region" description="Helical" evidence="13">
    <location>
        <begin position="192"/>
        <end position="214"/>
    </location>
</feature>
<dbReference type="SMART" id="SM00283">
    <property type="entry name" value="MA"/>
    <property type="match status" value="1"/>
</dbReference>
<dbReference type="SUPFAM" id="SSF58104">
    <property type="entry name" value="Methyl-accepting chemotaxis protein (MCP) signaling domain"/>
    <property type="match status" value="1"/>
</dbReference>
<keyword evidence="3" id="KW-0488">Methylation</keyword>
<comment type="subcellular location">
    <subcellularLocation>
        <location evidence="1">Cell inner membrane</location>
        <topology evidence="1">Multi-pass membrane protein</topology>
    </subcellularLocation>
</comment>
<dbReference type="PROSITE" id="PS50111">
    <property type="entry name" value="CHEMOTAXIS_TRANSDUC_2"/>
    <property type="match status" value="1"/>
</dbReference>
<proteinExistence type="inferred from homology"/>
<dbReference type="Pfam" id="PF02203">
    <property type="entry name" value="TarH"/>
    <property type="match status" value="1"/>
</dbReference>
<dbReference type="GO" id="GO:0005886">
    <property type="term" value="C:plasma membrane"/>
    <property type="evidence" value="ECO:0007669"/>
    <property type="project" value="UniProtKB-SubCell"/>
</dbReference>
<dbReference type="Proteomes" id="UP000216913">
    <property type="component" value="Unassembled WGS sequence"/>
</dbReference>
<feature type="coiled-coil region" evidence="12">
    <location>
        <begin position="473"/>
        <end position="511"/>
    </location>
</feature>